<evidence type="ECO:0000313" key="5">
    <source>
        <dbReference type="Proteomes" id="UP000037035"/>
    </source>
</evidence>
<feature type="region of interest" description="Disordered" evidence="2">
    <location>
        <begin position="576"/>
        <end position="597"/>
    </location>
</feature>
<dbReference type="GO" id="GO:0008897">
    <property type="term" value="F:holo-[acyl-carrier-protein] synthase activity"/>
    <property type="evidence" value="ECO:0007669"/>
    <property type="project" value="InterPro"/>
</dbReference>
<organism evidence="4 5">
    <name type="scientific">Puccinia sorghi</name>
    <dbReference type="NCBI Taxonomy" id="27349"/>
    <lineage>
        <taxon>Eukaryota</taxon>
        <taxon>Fungi</taxon>
        <taxon>Dikarya</taxon>
        <taxon>Basidiomycota</taxon>
        <taxon>Pucciniomycotina</taxon>
        <taxon>Pucciniomycetes</taxon>
        <taxon>Pucciniales</taxon>
        <taxon>Pucciniaceae</taxon>
        <taxon>Puccinia</taxon>
    </lineage>
</organism>
<evidence type="ECO:0000256" key="1">
    <source>
        <dbReference type="ARBA" id="ARBA00022679"/>
    </source>
</evidence>
<dbReference type="PANTHER" id="PTHR10982:SF21">
    <property type="entry name" value="FATTY ACID SYNTHASE SUBUNIT BETA"/>
    <property type="match status" value="1"/>
</dbReference>
<dbReference type="InterPro" id="IPR009081">
    <property type="entry name" value="PP-bd_ACP"/>
</dbReference>
<protein>
    <recommendedName>
        <fullName evidence="3">Carrier domain-containing protein</fullName>
    </recommendedName>
</protein>
<dbReference type="InterPro" id="IPR040899">
    <property type="entry name" value="Fas_alpha_ACP"/>
</dbReference>
<dbReference type="Gene3D" id="1.25.40.10">
    <property type="entry name" value="Tetratricopeptide repeat domain"/>
    <property type="match status" value="1"/>
</dbReference>
<dbReference type="Gene3D" id="3.90.25.70">
    <property type="match status" value="1"/>
</dbReference>
<dbReference type="OrthoDB" id="8068875at2759"/>
<keyword evidence="1" id="KW-0808">Transferase</keyword>
<dbReference type="InterPro" id="IPR050830">
    <property type="entry name" value="Fungal_FAS"/>
</dbReference>
<dbReference type="InterPro" id="IPR011990">
    <property type="entry name" value="TPR-like_helical_dom_sf"/>
</dbReference>
<dbReference type="PROSITE" id="PS50075">
    <property type="entry name" value="CARRIER"/>
    <property type="match status" value="1"/>
</dbReference>
<name>A0A0L6V497_9BASI</name>
<dbReference type="VEuPathDB" id="FungiDB:VP01_2809g5"/>
<gene>
    <name evidence="4" type="ORF">VP01_2809g5</name>
</gene>
<reference evidence="4 5" key="1">
    <citation type="submission" date="2015-08" db="EMBL/GenBank/DDBJ databases">
        <title>Next Generation Sequencing and Analysis of the Genome of Puccinia sorghi L Schw, the Causal Agent of Maize Common Rust.</title>
        <authorList>
            <person name="Rochi L."/>
            <person name="Burguener G."/>
            <person name="Darino M."/>
            <person name="Turjanski A."/>
            <person name="Kreff E."/>
            <person name="Dieguez M.J."/>
            <person name="Sacco F."/>
        </authorList>
    </citation>
    <scope>NUCLEOTIDE SEQUENCE [LARGE SCALE GENOMIC DNA]</scope>
    <source>
        <strain evidence="4 5">RO10H11247</strain>
    </source>
</reference>
<dbReference type="PANTHER" id="PTHR10982">
    <property type="entry name" value="MALONYL COA-ACYL CARRIER PROTEIN TRANSACYLASE"/>
    <property type="match status" value="1"/>
</dbReference>
<keyword evidence="5" id="KW-1185">Reference proteome</keyword>
<accession>A0A0L6V497</accession>
<sequence length="689" mass="75483">MVSHKRRAAAALGLVDALLSRKRIDATNDVLETLLIGKWLGPLYQQYLLSMLMIKAPCGELSEVIRIGNAYERSWESSNKTEVVAGRNKRSHAFNLQDPRIPVARTNIEALGNVGETRSAIEIFQETMRTVPPKLGVSSHLPDLYAKIMKVYLKTDNPKAIEQLLSQMISTPNPYGLNQPNQRHYNILLQVYANRIDIEGCSSVLDRLGMLDLAEAVFSSLQGNGQNRPHGLTGTSQDQLFTHLEYNMEQLIEFGPSANLTGISSRALKLKYDKQDTAHNMTREILCICENIKEIYYKYKVEVEAETTPPASNEPAAPSPAIVAAPTHVAVVAGPVAAVADEPLKAVKILWVLVAQVPKKPLADVPLSKAIKDLVGGKSTLQNELLGSAQAEFDLVPDKAEEMSWEELEATLQLSYNDDAPWRPTVNETMQFLMSEFLKAGRDFLALSAVADSTASPNLPEIVRPPIFSQASQSTHMPSFDTVDIGSTGSSSSATTYKILVSALDLTSCLLTAAPIAQRPSASPREEPIQIAKIMLEKNYAALLTNALVDVNLNFPSLQRLLNSILRTLEHLTKAGTKVSPASSDQKNGDSAAVSASKIEVESLPPTKSLVEDLEMIDAPDICRKPALGLCKGELGLGNRDNLPNTFEEENQFDNAKFDMDDLDHRVMLGGSDFKLKISPSDLTWTRML</sequence>
<proteinExistence type="predicted"/>
<comment type="caution">
    <text evidence="4">The sequence shown here is derived from an EMBL/GenBank/DDBJ whole genome shotgun (WGS) entry which is preliminary data.</text>
</comment>
<dbReference type="EMBL" id="LAVV01007734">
    <property type="protein sequence ID" value="KNZ54955.1"/>
    <property type="molecule type" value="Genomic_DNA"/>
</dbReference>
<evidence type="ECO:0000259" key="3">
    <source>
        <dbReference type="PROSITE" id="PS50075"/>
    </source>
</evidence>
<feature type="domain" description="Carrier" evidence="3">
    <location>
        <begin position="341"/>
        <end position="419"/>
    </location>
</feature>
<evidence type="ECO:0000313" key="4">
    <source>
        <dbReference type="EMBL" id="KNZ54955.1"/>
    </source>
</evidence>
<evidence type="ECO:0000256" key="2">
    <source>
        <dbReference type="SAM" id="MobiDB-lite"/>
    </source>
</evidence>
<dbReference type="AlphaFoldDB" id="A0A0L6V497"/>
<dbReference type="Pfam" id="PF18325">
    <property type="entry name" value="Fas_alpha_ACP"/>
    <property type="match status" value="1"/>
</dbReference>
<dbReference type="STRING" id="27349.A0A0L6V497"/>
<dbReference type="Proteomes" id="UP000037035">
    <property type="component" value="Unassembled WGS sequence"/>
</dbReference>